<dbReference type="KEGG" id="vcw:GJQ55_07700"/>
<reference evidence="2 3" key="1">
    <citation type="submission" date="2019-11" db="EMBL/GenBank/DDBJ databases">
        <title>Venatorbacter sp. nov. a predator of Campylobacter and other Gram-negative bacteria.</title>
        <authorList>
            <person name="Saeedi A."/>
            <person name="Cummings N.J."/>
            <person name="Connerton I.F."/>
            <person name="Connerton P.L."/>
        </authorList>
    </citation>
    <scope>NUCLEOTIDE SEQUENCE [LARGE SCALE GENOMIC DNA]</scope>
    <source>
        <strain evidence="2">XL5</strain>
    </source>
</reference>
<dbReference type="Pfam" id="PF05117">
    <property type="entry name" value="DUF695"/>
    <property type="match status" value="1"/>
</dbReference>
<proteinExistence type="predicted"/>
<evidence type="ECO:0000313" key="2">
    <source>
        <dbReference type="EMBL" id="QQD24366.1"/>
    </source>
</evidence>
<dbReference type="InterPro" id="IPR016097">
    <property type="entry name" value="DUF695"/>
</dbReference>
<dbReference type="RefSeq" id="WP_228344411.1">
    <property type="nucleotide sequence ID" value="NZ_CP046056.1"/>
</dbReference>
<dbReference type="Proteomes" id="UP000596074">
    <property type="component" value="Chromosome"/>
</dbReference>
<feature type="domain" description="DUF695" evidence="1">
    <location>
        <begin position="5"/>
        <end position="136"/>
    </location>
</feature>
<evidence type="ECO:0000259" key="1">
    <source>
        <dbReference type="Pfam" id="PF05117"/>
    </source>
</evidence>
<sequence length="145" mass="16262">MLANNRWVRASGTLHDKPISIQYREDWALAKDAGDYPICVQIAWNAATTDDSTGFPALSEQSAILTFSEHLQRQAEAEENALILMVITHAGVNQWIIYARDLESFKQALDSIPTSAGLYPIEVVADEDPQWQTFSQVYQVIQPQP</sequence>
<keyword evidence="3" id="KW-1185">Reference proteome</keyword>
<dbReference type="AlphaFoldDB" id="A0A9X7UYI3"/>
<dbReference type="EMBL" id="CP046056">
    <property type="protein sequence ID" value="QQD24366.1"/>
    <property type="molecule type" value="Genomic_DNA"/>
</dbReference>
<protein>
    <submittedName>
        <fullName evidence="2">DUF695 domain-containing protein</fullName>
    </submittedName>
</protein>
<gene>
    <name evidence="2" type="ORF">GJQ55_07700</name>
</gene>
<evidence type="ECO:0000313" key="3">
    <source>
        <dbReference type="Proteomes" id="UP000596074"/>
    </source>
</evidence>
<accession>A0A9X7UYI3</accession>
<organism evidence="2 3">
    <name type="scientific">Venatoribacter cucullus</name>
    <dbReference type="NCBI Taxonomy" id="2661630"/>
    <lineage>
        <taxon>Bacteria</taxon>
        <taxon>Pseudomonadati</taxon>
        <taxon>Pseudomonadota</taxon>
        <taxon>Gammaproteobacteria</taxon>
        <taxon>Oceanospirillales</taxon>
        <taxon>Oceanospirillaceae</taxon>
        <taxon>Venatoribacter</taxon>
    </lineage>
</organism>
<name>A0A9X7UYI3_9GAMM</name>